<keyword evidence="3" id="KW-0255">Endonuclease</keyword>
<feature type="compositionally biased region" description="Basic and acidic residues" evidence="1">
    <location>
        <begin position="202"/>
        <end position="211"/>
    </location>
</feature>
<dbReference type="STRING" id="104452.A0A0L7LA58"/>
<gene>
    <name evidence="3" type="ORF">OBRU01_12539</name>
</gene>
<keyword evidence="3" id="KW-0695">RNA-directed DNA polymerase</keyword>
<comment type="caution">
    <text evidence="3">The sequence shown here is derived from an EMBL/GenBank/DDBJ whole genome shotgun (WGS) entry which is preliminary data.</text>
</comment>
<keyword evidence="3" id="KW-0540">Nuclease</keyword>
<keyword evidence="3" id="KW-0378">Hydrolase</keyword>
<accession>A0A0L7LA58</accession>
<reference evidence="3 4" key="1">
    <citation type="journal article" date="2015" name="Genome Biol. Evol.">
        <title>The genome of winter moth (Operophtera brumata) provides a genomic perspective on sexual dimorphism and phenology.</title>
        <authorList>
            <person name="Derks M.F."/>
            <person name="Smit S."/>
            <person name="Salis L."/>
            <person name="Schijlen E."/>
            <person name="Bossers A."/>
            <person name="Mateman C."/>
            <person name="Pijl A.S."/>
            <person name="de Ridder D."/>
            <person name="Groenen M.A."/>
            <person name="Visser M.E."/>
            <person name="Megens H.J."/>
        </authorList>
    </citation>
    <scope>NUCLEOTIDE SEQUENCE [LARGE SCALE GENOMIC DNA]</scope>
    <source>
        <strain evidence="3">WM2013NL</strain>
        <tissue evidence="3">Head and thorax</tissue>
    </source>
</reference>
<name>A0A0L7LA58_OPEBR</name>
<keyword evidence="3" id="KW-0808">Transferase</keyword>
<feature type="domain" description="Endonuclease/exonuclease/phosphatase" evidence="2">
    <location>
        <begin position="26"/>
        <end position="136"/>
    </location>
</feature>
<protein>
    <submittedName>
        <fullName evidence="3">Putative endonuclease and reverse transcriptase-like protein</fullName>
    </submittedName>
</protein>
<dbReference type="GO" id="GO:0003964">
    <property type="term" value="F:RNA-directed DNA polymerase activity"/>
    <property type="evidence" value="ECO:0007669"/>
    <property type="project" value="UniProtKB-KW"/>
</dbReference>
<proteinExistence type="predicted"/>
<keyword evidence="4" id="KW-1185">Reference proteome</keyword>
<evidence type="ECO:0000259" key="2">
    <source>
        <dbReference type="Pfam" id="PF14529"/>
    </source>
</evidence>
<dbReference type="Proteomes" id="UP000037510">
    <property type="component" value="Unassembled WGS sequence"/>
</dbReference>
<dbReference type="SUPFAM" id="SSF56219">
    <property type="entry name" value="DNase I-like"/>
    <property type="match status" value="1"/>
</dbReference>
<dbReference type="Gene3D" id="3.60.10.10">
    <property type="entry name" value="Endonuclease/exonuclease/phosphatase"/>
    <property type="match status" value="1"/>
</dbReference>
<dbReference type="GO" id="GO:0004519">
    <property type="term" value="F:endonuclease activity"/>
    <property type="evidence" value="ECO:0007669"/>
    <property type="project" value="UniProtKB-KW"/>
</dbReference>
<dbReference type="InterPro" id="IPR005135">
    <property type="entry name" value="Endo/exonuclease/phosphatase"/>
</dbReference>
<sequence>MFAPNLKLESMQALGIEVCVAGQPLHIYSIYKPPQEKLILSEVHKIMSSTVPTIAASDWNCKHPAWNSMSANTQGRRLFDDAESRGYSSGPEAPTRYPAVQHQMPDVLDICFHRGPHCEPYQEVLLDELTSDHLPVLLVLDQRPTQTILAPPPPASSWHPQPPAGGYHHCLTTSPSSWAKSAGSGSCGSATVTPLSKPKPTIKSELRDQQNQEWERRLDSAADDWTSIHRLCRQLSNAQPPVRLLTHSDGTLRYRAEDRAGIFAECLERQFQPNPVLRPDHTAEVDEFLLKMKADPLPPPDEGHLPIFFSPG</sequence>
<dbReference type="Pfam" id="PF14529">
    <property type="entry name" value="Exo_endo_phos_2"/>
    <property type="match status" value="1"/>
</dbReference>
<feature type="region of interest" description="Disordered" evidence="1">
    <location>
        <begin position="187"/>
        <end position="211"/>
    </location>
</feature>
<dbReference type="InterPro" id="IPR036691">
    <property type="entry name" value="Endo/exonu/phosph_ase_sf"/>
</dbReference>
<evidence type="ECO:0000256" key="1">
    <source>
        <dbReference type="SAM" id="MobiDB-lite"/>
    </source>
</evidence>
<dbReference type="AlphaFoldDB" id="A0A0L7LA58"/>
<dbReference type="EMBL" id="JTDY01002007">
    <property type="protein sequence ID" value="KOB72347.1"/>
    <property type="molecule type" value="Genomic_DNA"/>
</dbReference>
<organism evidence="3 4">
    <name type="scientific">Operophtera brumata</name>
    <name type="common">Winter moth</name>
    <name type="synonym">Phalaena brumata</name>
    <dbReference type="NCBI Taxonomy" id="104452"/>
    <lineage>
        <taxon>Eukaryota</taxon>
        <taxon>Metazoa</taxon>
        <taxon>Ecdysozoa</taxon>
        <taxon>Arthropoda</taxon>
        <taxon>Hexapoda</taxon>
        <taxon>Insecta</taxon>
        <taxon>Pterygota</taxon>
        <taxon>Neoptera</taxon>
        <taxon>Endopterygota</taxon>
        <taxon>Lepidoptera</taxon>
        <taxon>Glossata</taxon>
        <taxon>Ditrysia</taxon>
        <taxon>Geometroidea</taxon>
        <taxon>Geometridae</taxon>
        <taxon>Larentiinae</taxon>
        <taxon>Operophtera</taxon>
    </lineage>
</organism>
<evidence type="ECO:0000313" key="3">
    <source>
        <dbReference type="EMBL" id="KOB72347.1"/>
    </source>
</evidence>
<keyword evidence="3" id="KW-0548">Nucleotidyltransferase</keyword>
<evidence type="ECO:0000313" key="4">
    <source>
        <dbReference type="Proteomes" id="UP000037510"/>
    </source>
</evidence>